<name>A0A1H0LP06_9ACTN</name>
<keyword evidence="1" id="KW-0812">Transmembrane</keyword>
<evidence type="ECO:0000313" key="3">
    <source>
        <dbReference type="Proteomes" id="UP000199341"/>
    </source>
</evidence>
<proteinExistence type="predicted"/>
<evidence type="ECO:0000256" key="1">
    <source>
        <dbReference type="SAM" id="Phobius"/>
    </source>
</evidence>
<protein>
    <submittedName>
        <fullName evidence="2">Uncharacterized protein</fullName>
    </submittedName>
</protein>
<sequence>MGVVGAVAALVCAGAVWRRSRRSGQGVGAGLGCLLAGGMALVLVVAVWAAVVVLGHSDLGLVAP</sequence>
<keyword evidence="3" id="KW-1185">Reference proteome</keyword>
<dbReference type="STRING" id="310781.SAMN05216259_111281"/>
<reference evidence="2 3" key="1">
    <citation type="submission" date="2016-10" db="EMBL/GenBank/DDBJ databases">
        <authorList>
            <person name="de Groot N.N."/>
        </authorList>
    </citation>
    <scope>NUCLEOTIDE SEQUENCE [LARGE SCALE GENOMIC DNA]</scope>
    <source>
        <strain evidence="2 3">CGMCC 4.2022</strain>
    </source>
</reference>
<dbReference type="AlphaFoldDB" id="A0A1H0LP06"/>
<gene>
    <name evidence="2" type="ORF">SAMN05216259_111281</name>
</gene>
<keyword evidence="1" id="KW-1133">Transmembrane helix</keyword>
<organism evidence="2 3">
    <name type="scientific">Actinacidiphila guanduensis</name>
    <dbReference type="NCBI Taxonomy" id="310781"/>
    <lineage>
        <taxon>Bacteria</taxon>
        <taxon>Bacillati</taxon>
        <taxon>Actinomycetota</taxon>
        <taxon>Actinomycetes</taxon>
        <taxon>Kitasatosporales</taxon>
        <taxon>Streptomycetaceae</taxon>
        <taxon>Actinacidiphila</taxon>
    </lineage>
</organism>
<dbReference type="Proteomes" id="UP000199341">
    <property type="component" value="Unassembled WGS sequence"/>
</dbReference>
<dbReference type="EMBL" id="FNIE01000011">
    <property type="protein sequence ID" value="SDO69907.1"/>
    <property type="molecule type" value="Genomic_DNA"/>
</dbReference>
<keyword evidence="1" id="KW-0472">Membrane</keyword>
<accession>A0A1H0LP06</accession>
<feature type="transmembrane region" description="Helical" evidence="1">
    <location>
        <begin position="28"/>
        <end position="54"/>
    </location>
</feature>
<evidence type="ECO:0000313" key="2">
    <source>
        <dbReference type="EMBL" id="SDO69907.1"/>
    </source>
</evidence>